<dbReference type="PANTHER" id="PTHR11183">
    <property type="entry name" value="GLYCOGENIN SUBFAMILY MEMBER"/>
    <property type="match status" value="1"/>
</dbReference>
<proteinExistence type="predicted"/>
<organism evidence="1 2">
    <name type="scientific">Ganoderma sinense ZZ0214-1</name>
    <dbReference type="NCBI Taxonomy" id="1077348"/>
    <lineage>
        <taxon>Eukaryota</taxon>
        <taxon>Fungi</taxon>
        <taxon>Dikarya</taxon>
        <taxon>Basidiomycota</taxon>
        <taxon>Agaricomycotina</taxon>
        <taxon>Agaricomycetes</taxon>
        <taxon>Polyporales</taxon>
        <taxon>Polyporaceae</taxon>
        <taxon>Ganoderma</taxon>
    </lineage>
</organism>
<dbReference type="InterPro" id="IPR029044">
    <property type="entry name" value="Nucleotide-diphossugar_trans"/>
</dbReference>
<keyword evidence="2" id="KW-1185">Reference proteome</keyword>
<dbReference type="Gene3D" id="3.90.550.10">
    <property type="entry name" value="Spore Coat Polysaccharide Biosynthesis Protein SpsA, Chain A"/>
    <property type="match status" value="1"/>
</dbReference>
<dbReference type="Proteomes" id="UP000230002">
    <property type="component" value="Unassembled WGS sequence"/>
</dbReference>
<dbReference type="Pfam" id="PF01501">
    <property type="entry name" value="Glyco_transf_8"/>
    <property type="match status" value="1"/>
</dbReference>
<dbReference type="AlphaFoldDB" id="A0A2G8SEC8"/>
<dbReference type="InterPro" id="IPR050587">
    <property type="entry name" value="GNT1/Glycosyltrans_8"/>
</dbReference>
<gene>
    <name evidence="1" type="ORF">GSI_06830</name>
</gene>
<dbReference type="InterPro" id="IPR002495">
    <property type="entry name" value="Glyco_trans_8"/>
</dbReference>
<reference evidence="1 2" key="1">
    <citation type="journal article" date="2015" name="Sci. Rep.">
        <title>Chromosome-level genome map provides insights into diverse defense mechanisms in the medicinal fungus Ganoderma sinense.</title>
        <authorList>
            <person name="Zhu Y."/>
            <person name="Xu J."/>
            <person name="Sun C."/>
            <person name="Zhou S."/>
            <person name="Xu H."/>
            <person name="Nelson D.R."/>
            <person name="Qian J."/>
            <person name="Song J."/>
            <person name="Luo H."/>
            <person name="Xiang L."/>
            <person name="Li Y."/>
            <person name="Xu Z."/>
            <person name="Ji A."/>
            <person name="Wang L."/>
            <person name="Lu S."/>
            <person name="Hayward A."/>
            <person name="Sun W."/>
            <person name="Li X."/>
            <person name="Schwartz D.C."/>
            <person name="Wang Y."/>
            <person name="Chen S."/>
        </authorList>
    </citation>
    <scope>NUCLEOTIDE SEQUENCE [LARGE SCALE GENOMIC DNA]</scope>
    <source>
        <strain evidence="1 2">ZZ0214-1</strain>
    </source>
</reference>
<name>A0A2G8SEC8_9APHY</name>
<dbReference type="GO" id="GO:0016757">
    <property type="term" value="F:glycosyltransferase activity"/>
    <property type="evidence" value="ECO:0007669"/>
    <property type="project" value="InterPro"/>
</dbReference>
<protein>
    <submittedName>
        <fullName evidence="1">Uncharacterized protein</fullName>
    </submittedName>
</protein>
<comment type="caution">
    <text evidence="1">The sequence shown here is derived from an EMBL/GenBank/DDBJ whole genome shotgun (WGS) entry which is preliminary data.</text>
</comment>
<accession>A0A2G8SEC8</accession>
<dbReference type="EMBL" id="AYKW01000012">
    <property type="protein sequence ID" value="PIL32124.1"/>
    <property type="molecule type" value="Genomic_DNA"/>
</dbReference>
<dbReference type="OrthoDB" id="2014201at2759"/>
<dbReference type="SUPFAM" id="SSF53448">
    <property type="entry name" value="Nucleotide-diphospho-sugar transferases"/>
    <property type="match status" value="1"/>
</dbReference>
<dbReference type="STRING" id="1077348.A0A2G8SEC8"/>
<evidence type="ECO:0000313" key="1">
    <source>
        <dbReference type="EMBL" id="PIL32124.1"/>
    </source>
</evidence>
<sequence length="201" mass="22993">MIVKRNMDELMDLPLENDWIAAAHVCACNPRKLPHYPVDWIPENCAHTAVASPMSDPPEIAAVSPRPYTQLNSGSVVLNPSLEILNDITTVIATSPAIATYSFPDQDLLSDYFRGRWKPLSWRYNALKTLRIIHTPLWNDDEVRCLHYILHDKPWGSPRGTGGDYEEVNGWWWDLYEELGRDMRQSDPEGWELVDANVAHL</sequence>
<evidence type="ECO:0000313" key="2">
    <source>
        <dbReference type="Proteomes" id="UP000230002"/>
    </source>
</evidence>